<organism evidence="1 2">
    <name type="scientific">Scortum barcoo</name>
    <name type="common">barcoo grunter</name>
    <dbReference type="NCBI Taxonomy" id="214431"/>
    <lineage>
        <taxon>Eukaryota</taxon>
        <taxon>Metazoa</taxon>
        <taxon>Chordata</taxon>
        <taxon>Craniata</taxon>
        <taxon>Vertebrata</taxon>
        <taxon>Euteleostomi</taxon>
        <taxon>Actinopterygii</taxon>
        <taxon>Neopterygii</taxon>
        <taxon>Teleostei</taxon>
        <taxon>Neoteleostei</taxon>
        <taxon>Acanthomorphata</taxon>
        <taxon>Eupercaria</taxon>
        <taxon>Centrarchiformes</taxon>
        <taxon>Terapontoidei</taxon>
        <taxon>Terapontidae</taxon>
        <taxon>Scortum</taxon>
    </lineage>
</organism>
<dbReference type="EMBL" id="CM041537">
    <property type="protein sequence ID" value="KAI3369372.1"/>
    <property type="molecule type" value="Genomic_DNA"/>
</dbReference>
<evidence type="ECO:0000313" key="2">
    <source>
        <dbReference type="Proteomes" id="UP000831701"/>
    </source>
</evidence>
<name>A0ACB8WN18_9TELE</name>
<reference evidence="1" key="1">
    <citation type="submission" date="2022-04" db="EMBL/GenBank/DDBJ databases">
        <title>Jade perch genome.</title>
        <authorList>
            <person name="Chao B."/>
        </authorList>
    </citation>
    <scope>NUCLEOTIDE SEQUENCE</scope>
    <source>
        <strain evidence="1">CB-2022</strain>
    </source>
</reference>
<accession>A0ACB8WN18</accession>
<keyword evidence="2" id="KW-1185">Reference proteome</keyword>
<proteinExistence type="predicted"/>
<protein>
    <submittedName>
        <fullName evidence="1">Uncharacterized protein</fullName>
    </submittedName>
</protein>
<comment type="caution">
    <text evidence="1">The sequence shown here is derived from an EMBL/GenBank/DDBJ whole genome shotgun (WGS) entry which is preliminary data.</text>
</comment>
<evidence type="ECO:0000313" key="1">
    <source>
        <dbReference type="EMBL" id="KAI3369372.1"/>
    </source>
</evidence>
<gene>
    <name evidence="1" type="ORF">L3Q82_007606</name>
</gene>
<dbReference type="Proteomes" id="UP000831701">
    <property type="component" value="Chromosome 7"/>
</dbReference>
<sequence length="1685" mass="186259">MASGLSAVVVLALCVTLAPCVSAGRDDCEAYTDVSSKYHSSQKCYIGFCCGSCFNRYCCHDSFWRFPEEKQDECNDFSLHYSSTLPMVIGISGSVVIALIFICCCVCPCCCLYKMCRKPRPVIATTTHTTVVTSTPQQYPQQPTATPGQHPSYQGAQYPPYQHIPVQPGYGAQPMLQPYGAQPMPTSSYGQGFTPGPPPTYQEATGPCYPPQPMPYSQAAFNPGQPAYPLHPPVQPQHNPLATADYCSSYLDTHGQYLDTQQCFSQYCCGSCDQKYCCSEKKNRLTQERCYGSHEKQSKIAVLLGSILGSIVPIILCVGLIICCVAPCCLIYKKCRKGRNRAERNTITTVMNAPQQPVSPSGYQATYPCYQPVPVLPGYGGPPVPTAPPPSYLEATELALHLAMAALVGHGNTVSLSSCSSHPWTTFLWALLTLLSQAWGFNLDTTHTLHKLGDRGTFFGFSLALHQQLTPEPQSCILPFLYAGMPEPGQKLGGKQRCPAECFQEYCSADHVLMEAEGQSAESGGNIQLRYDGGAEKKRTILAAEEEQELILHLHFGDSWQRFLAFYGITAVQNPKIFMILVGAPQAAGQGMLRGTRPGALFRCPITPEEYDCERVDIDGEVLPDRESKDNQWLGVTVKSQGIGGKVVTCAHLYEIRQRVSQPSETRDPIGRCYVLSDDLTERDFMDGGQWQFCKGRPQGHEQFGFCQQGLSASFTPDNNFILLGAPGTYNWKGEMRVQLLNQTLLDLGYYDDGPYEVADEKELNAQLIPVPYHSYLGLLFMASPVEDAPLYRTLEPSSRPAPFEDVAHNSYLGFSVDSAMGIMNLGELTFVAGAPRANHTGAVVLLKKNNVHRLVPQHIFWGEELASSFGYSVATTDLNRDGWTDLIVGAPNFFDRKAEIGGAVYIYLNPFGHWDNQARPIRLNGTYDSMFGMTVSNIGDLDQDGYGDIAVGAPFDGDGKVFIYRGSDAGIETKPAQVLDGQDFDVRHFGYSISGGLDIDNNEYPDLAVGSLNDSVVLFRSRPVIHVVREISIDPQYIDLEQHNCEGREGVCIEVKACFAFTTHPQHYSPHITLVVHFEADTEHKKLGLPHRVNFLGRSSLEPEYTQTEEVELRRQSHPACATAVFQLHEGIRDKLRPISLAITHTIKPVPPRRHSGAKRLEKLAPVLSVSPSNTLHSEVNFLREGCGNDKICQSNLKLNYQFGTRPLNSDLFRPLPKDEDDVQVFSLSDQRLVVLEITVTNMPSDPLRPEEDGDDAHASQLLISLPNTLSYAGSRIPPQMRCQANQNGSQVECDLGNPMKRNTKLKFTINLSTSNITIETTELTADLLLTTISEQPDLAPVTAYAKVVIELPLSVSGLARPHQLFFSGTVKGESAMTSLEDIGSPVDFEFLVANPGQALQTLGSAFLNIMWPYELANEKWLLYPASLKFEGHPNTQCTPAGALNPLKLQSSTPAELPQPVNHQAGRNRRSHPEEEGQVITKGSVGRTTPAVAASEKRKSLKLDCLLGSARCVLFQCPLHSFSGQAVLKIHARLWNSSFIEEYSAVSALELLVRANITVKSSIKHLVLKDAAAQVPVMIYPEHGLADQSWIPWWIILIAVLAGILLLTLLVCILWKCGFFQRAHYKDKLPQYHAVKIPREDRPQFQTEKSGVVHKKEWATHWSDGTSMSRDILHHKDRYQLYIK</sequence>